<reference evidence="1 2" key="1">
    <citation type="submission" date="2023-08" db="EMBL/GenBank/DDBJ databases">
        <title>Black Yeasts Isolated from many extreme environments.</title>
        <authorList>
            <person name="Coleine C."/>
            <person name="Stajich J.E."/>
            <person name="Selbmann L."/>
        </authorList>
    </citation>
    <scope>NUCLEOTIDE SEQUENCE [LARGE SCALE GENOMIC DNA]</scope>
    <source>
        <strain evidence="1 2">CCFEE 536</strain>
    </source>
</reference>
<dbReference type="InterPro" id="IPR029044">
    <property type="entry name" value="Nucleotide-diphossugar_trans"/>
</dbReference>
<evidence type="ECO:0000313" key="1">
    <source>
        <dbReference type="EMBL" id="KAK5276454.1"/>
    </source>
</evidence>
<sequence length="118" mass="13074">AAVLAHSLRDACTKKKLAVMITLDSLAATTITELKSLYDYVIPVDRIGNPNPSNLYLMGRPDLSFAFTKIALWRQTRFRKVVYVDADVVALRAPDELFDLEANFAAAPDVGWPDAFNS</sequence>
<protein>
    <submittedName>
        <fullName evidence="1">Glycogenin glucosyltransferase</fullName>
        <ecNumber evidence="1">2.4.1.186</ecNumber>
    </submittedName>
</protein>
<dbReference type="Proteomes" id="UP001357485">
    <property type="component" value="Unassembled WGS sequence"/>
</dbReference>
<dbReference type="Pfam" id="PF01501">
    <property type="entry name" value="Glyco_transf_8"/>
    <property type="match status" value="1"/>
</dbReference>
<keyword evidence="1" id="KW-0808">Transferase</keyword>
<name>A0ABR0M1E1_9PEZI</name>
<feature type="non-terminal residue" evidence="1">
    <location>
        <position position="118"/>
    </location>
</feature>
<dbReference type="GO" id="GO:0008466">
    <property type="term" value="F:glycogenin glucosyltransferase activity"/>
    <property type="evidence" value="ECO:0007669"/>
    <property type="project" value="UniProtKB-EC"/>
</dbReference>
<dbReference type="EMBL" id="JAVRRA010003394">
    <property type="protein sequence ID" value="KAK5276454.1"/>
    <property type="molecule type" value="Genomic_DNA"/>
</dbReference>
<feature type="non-terminal residue" evidence="1">
    <location>
        <position position="1"/>
    </location>
</feature>
<accession>A0ABR0M1E1</accession>
<gene>
    <name evidence="1" type="primary">GLG2_3</name>
    <name evidence="1" type="ORF">LTR16_011181</name>
</gene>
<dbReference type="Gene3D" id="3.90.550.10">
    <property type="entry name" value="Spore Coat Polysaccharide Biosynthesis Protein SpsA, Chain A"/>
    <property type="match status" value="1"/>
</dbReference>
<dbReference type="InterPro" id="IPR050587">
    <property type="entry name" value="GNT1/Glycosyltrans_8"/>
</dbReference>
<dbReference type="InterPro" id="IPR002495">
    <property type="entry name" value="Glyco_trans_8"/>
</dbReference>
<dbReference type="SUPFAM" id="SSF53448">
    <property type="entry name" value="Nucleotide-diphospho-sugar transferases"/>
    <property type="match status" value="1"/>
</dbReference>
<comment type="caution">
    <text evidence="1">The sequence shown here is derived from an EMBL/GenBank/DDBJ whole genome shotgun (WGS) entry which is preliminary data.</text>
</comment>
<organism evidence="1 2">
    <name type="scientific">Cryomyces antarcticus</name>
    <dbReference type="NCBI Taxonomy" id="329879"/>
    <lineage>
        <taxon>Eukaryota</taxon>
        <taxon>Fungi</taxon>
        <taxon>Dikarya</taxon>
        <taxon>Ascomycota</taxon>
        <taxon>Pezizomycotina</taxon>
        <taxon>Dothideomycetes</taxon>
        <taxon>Dothideomycetes incertae sedis</taxon>
        <taxon>Cryomyces</taxon>
    </lineage>
</organism>
<keyword evidence="1" id="KW-0328">Glycosyltransferase</keyword>
<dbReference type="EC" id="2.4.1.186" evidence="1"/>
<dbReference type="PANTHER" id="PTHR11183">
    <property type="entry name" value="GLYCOGENIN SUBFAMILY MEMBER"/>
    <property type="match status" value="1"/>
</dbReference>
<keyword evidence="2" id="KW-1185">Reference proteome</keyword>
<evidence type="ECO:0000313" key="2">
    <source>
        <dbReference type="Proteomes" id="UP001357485"/>
    </source>
</evidence>
<proteinExistence type="predicted"/>